<accession>A0A2S4KT61</accession>
<name>A0A2S4KT61_9HYPO</name>
<gene>
    <name evidence="2" type="ORF">TPAR_06425</name>
</gene>
<evidence type="ECO:0000256" key="1">
    <source>
        <dbReference type="SAM" id="SignalP"/>
    </source>
</evidence>
<dbReference type="STRING" id="94208.A0A2S4KT61"/>
<proteinExistence type="predicted"/>
<keyword evidence="3" id="KW-1185">Reference proteome</keyword>
<reference evidence="2 3" key="1">
    <citation type="submission" date="2018-01" db="EMBL/GenBank/DDBJ databases">
        <title>Harnessing the power of phylogenomics to disentangle the directionality and signatures of interkingdom host jumping in the parasitic fungal genus Tolypocladium.</title>
        <authorList>
            <person name="Quandt C.A."/>
            <person name="Patterson W."/>
            <person name="Spatafora J.W."/>
        </authorList>
    </citation>
    <scope>NUCLEOTIDE SEQUENCE [LARGE SCALE GENOMIC DNA]</scope>
    <source>
        <strain evidence="2 3">NRBC 100945</strain>
    </source>
</reference>
<dbReference type="AlphaFoldDB" id="A0A2S4KT61"/>
<keyword evidence="1" id="KW-0732">Signal</keyword>
<evidence type="ECO:0000313" key="2">
    <source>
        <dbReference type="EMBL" id="POR33378.1"/>
    </source>
</evidence>
<organism evidence="2 3">
    <name type="scientific">Tolypocladium paradoxum</name>
    <dbReference type="NCBI Taxonomy" id="94208"/>
    <lineage>
        <taxon>Eukaryota</taxon>
        <taxon>Fungi</taxon>
        <taxon>Dikarya</taxon>
        <taxon>Ascomycota</taxon>
        <taxon>Pezizomycotina</taxon>
        <taxon>Sordariomycetes</taxon>
        <taxon>Hypocreomycetidae</taxon>
        <taxon>Hypocreales</taxon>
        <taxon>Ophiocordycipitaceae</taxon>
        <taxon>Tolypocladium</taxon>
    </lineage>
</organism>
<protein>
    <recommendedName>
        <fullName evidence="4">Carbohydrate-binding domain-containing protein</fullName>
    </recommendedName>
</protein>
<dbReference type="OrthoDB" id="61321at2759"/>
<dbReference type="Proteomes" id="UP000237481">
    <property type="component" value="Unassembled WGS sequence"/>
</dbReference>
<sequence length="223" mass="24711">MGRILSLVTVAASLAVAGCAHSVPSVDVPACPGVGSISYCKTVPDQKPFPRTQVDLCYTDEHLLVNFTAFDEVNFYFNASQGTNDNIWEYEVMEAFVYKGTDDPQTYLEFEVNPNNVTYQAFVYNPSKVRATGAPFDHFFVSDPAADGFGATTKLDKPNKIWRSDVQIPLGLFNVDKGKACGTKWRMNFFRTTVSPETYPDQGLGAWNPPDKASFHITSFFGK</sequence>
<evidence type="ECO:0000313" key="3">
    <source>
        <dbReference type="Proteomes" id="UP000237481"/>
    </source>
</evidence>
<feature type="signal peptide" evidence="1">
    <location>
        <begin position="1"/>
        <end position="22"/>
    </location>
</feature>
<dbReference type="EMBL" id="PKSG01000693">
    <property type="protein sequence ID" value="POR33378.1"/>
    <property type="molecule type" value="Genomic_DNA"/>
</dbReference>
<dbReference type="Gene3D" id="2.60.40.1190">
    <property type="match status" value="1"/>
</dbReference>
<dbReference type="SUPFAM" id="SSF49344">
    <property type="entry name" value="CBD9-like"/>
    <property type="match status" value="1"/>
</dbReference>
<dbReference type="CDD" id="cd09620">
    <property type="entry name" value="CBM9_like_3"/>
    <property type="match status" value="1"/>
</dbReference>
<feature type="non-terminal residue" evidence="2">
    <location>
        <position position="223"/>
    </location>
</feature>
<feature type="chain" id="PRO_5015627002" description="Carbohydrate-binding domain-containing protein" evidence="1">
    <location>
        <begin position="23"/>
        <end position="223"/>
    </location>
</feature>
<evidence type="ECO:0008006" key="4">
    <source>
        <dbReference type="Google" id="ProtNLM"/>
    </source>
</evidence>
<comment type="caution">
    <text evidence="2">The sequence shown here is derived from an EMBL/GenBank/DDBJ whole genome shotgun (WGS) entry which is preliminary data.</text>
</comment>
<dbReference type="PROSITE" id="PS51257">
    <property type="entry name" value="PROKAR_LIPOPROTEIN"/>
    <property type="match status" value="1"/>
</dbReference>